<dbReference type="SUPFAM" id="SSF51658">
    <property type="entry name" value="Xylose isomerase-like"/>
    <property type="match status" value="1"/>
</dbReference>
<accession>A0A3R7GRV1</accession>
<organism evidence="2 3">
    <name type="scientific">Paraburkholderia fungorum</name>
    <dbReference type="NCBI Taxonomy" id="134537"/>
    <lineage>
        <taxon>Bacteria</taxon>
        <taxon>Pseudomonadati</taxon>
        <taxon>Pseudomonadota</taxon>
        <taxon>Betaproteobacteria</taxon>
        <taxon>Burkholderiales</taxon>
        <taxon>Burkholderiaceae</taxon>
        <taxon>Paraburkholderia</taxon>
    </lineage>
</organism>
<evidence type="ECO:0000259" key="1">
    <source>
        <dbReference type="Pfam" id="PF01261"/>
    </source>
</evidence>
<sequence length="297" mass="32470">MTDHYLKQYADAGLYVMQGRLSAPEAGRFQSFPRASWAAEIEAAPKAGLRGIEWIFDLYGEGANPLETAESRSQLREALKASGVSVVSICADYFMDCPLVRVDTETFGKRLEILKWLISICPEMGVTRVVLPFVDASKMIDSNDKERVLSALHTVLPDAVESSVELHLEADFNPDDFRSFLGEIDHPLVKVNYDSGNSSSLGYAPAKEFAAYGDRIGSFHIKDRVMGSSTVPLGSGDADFASLRAGLIDISYRGDFVLQVARGVSGDEVEWLRKVSDAARAWLRGDTPDGRCTMSGA</sequence>
<evidence type="ECO:0000313" key="3">
    <source>
        <dbReference type="Proteomes" id="UP000283709"/>
    </source>
</evidence>
<dbReference type="RefSeq" id="WP_120346256.1">
    <property type="nucleotide sequence ID" value="NZ_JAQQFL010000010.1"/>
</dbReference>
<name>A0A3R7GRV1_9BURK</name>
<evidence type="ECO:0000313" key="2">
    <source>
        <dbReference type="EMBL" id="RKF43540.1"/>
    </source>
</evidence>
<dbReference type="InterPro" id="IPR036237">
    <property type="entry name" value="Xyl_isomerase-like_sf"/>
</dbReference>
<dbReference type="AlphaFoldDB" id="A0A3R7GRV1"/>
<dbReference type="OrthoDB" id="9804047at2"/>
<dbReference type="PANTHER" id="PTHR12110">
    <property type="entry name" value="HYDROXYPYRUVATE ISOMERASE"/>
    <property type="match status" value="1"/>
</dbReference>
<dbReference type="Pfam" id="PF01261">
    <property type="entry name" value="AP_endonuc_2"/>
    <property type="match status" value="1"/>
</dbReference>
<dbReference type="PANTHER" id="PTHR12110:SF53">
    <property type="entry name" value="BLR5974 PROTEIN"/>
    <property type="match status" value="1"/>
</dbReference>
<keyword evidence="2" id="KW-0413">Isomerase</keyword>
<proteinExistence type="predicted"/>
<reference evidence="2 3" key="1">
    <citation type="submission" date="2016-07" db="EMBL/GenBank/DDBJ databases">
        <title>Genome analysis of Burkholderia fungorum ES3-20.</title>
        <authorList>
            <person name="Xu D."/>
            <person name="Yao R."/>
            <person name="Zheng S."/>
        </authorList>
    </citation>
    <scope>NUCLEOTIDE SEQUENCE [LARGE SCALE GENOMIC DNA]</scope>
    <source>
        <strain evidence="2 3">ES3-20</strain>
    </source>
</reference>
<comment type="caution">
    <text evidence="2">The sequence shown here is derived from an EMBL/GenBank/DDBJ whole genome shotgun (WGS) entry which is preliminary data.</text>
</comment>
<protein>
    <submittedName>
        <fullName evidence="2">Xylose isomerase</fullName>
    </submittedName>
</protein>
<feature type="domain" description="Xylose isomerase-like TIM barrel" evidence="1">
    <location>
        <begin position="42"/>
        <end position="274"/>
    </location>
</feature>
<dbReference type="EMBL" id="MCAS01000023">
    <property type="protein sequence ID" value="RKF43540.1"/>
    <property type="molecule type" value="Genomic_DNA"/>
</dbReference>
<dbReference type="InterPro" id="IPR013022">
    <property type="entry name" value="Xyl_isomerase-like_TIM-brl"/>
</dbReference>
<dbReference type="Proteomes" id="UP000283709">
    <property type="component" value="Unassembled WGS sequence"/>
</dbReference>
<dbReference type="InterPro" id="IPR050312">
    <property type="entry name" value="IolE/XylAMocC-like"/>
</dbReference>
<gene>
    <name evidence="2" type="ORF">BCY88_06040</name>
</gene>
<dbReference type="GO" id="GO:0016853">
    <property type="term" value="F:isomerase activity"/>
    <property type="evidence" value="ECO:0007669"/>
    <property type="project" value="UniProtKB-KW"/>
</dbReference>
<dbReference type="Gene3D" id="3.20.20.150">
    <property type="entry name" value="Divalent-metal-dependent TIM barrel enzymes"/>
    <property type="match status" value="1"/>
</dbReference>